<evidence type="ECO:0000256" key="2">
    <source>
        <dbReference type="SAM" id="Phobius"/>
    </source>
</evidence>
<dbReference type="EMBL" id="CAJPWZ010001773">
    <property type="protein sequence ID" value="CAG2223043.1"/>
    <property type="molecule type" value="Genomic_DNA"/>
</dbReference>
<dbReference type="SUPFAM" id="SSF52283">
    <property type="entry name" value="Formate/glycerate dehydrogenase catalytic domain-like"/>
    <property type="match status" value="1"/>
</dbReference>
<dbReference type="PANTHER" id="PTHR10996:SF277">
    <property type="entry name" value="GLYOXYLATE REDUCTASE_HYDROXYPYRUVATE REDUCTASE"/>
    <property type="match status" value="1"/>
</dbReference>
<keyword evidence="2" id="KW-0472">Membrane</keyword>
<keyword evidence="5" id="KW-1185">Reference proteome</keyword>
<gene>
    <name evidence="4" type="ORF">MEDL_36304</name>
</gene>
<reference evidence="4" key="1">
    <citation type="submission" date="2021-03" db="EMBL/GenBank/DDBJ databases">
        <authorList>
            <person name="Bekaert M."/>
        </authorList>
    </citation>
    <scope>NUCLEOTIDE SEQUENCE</scope>
</reference>
<feature type="transmembrane region" description="Helical" evidence="2">
    <location>
        <begin position="129"/>
        <end position="150"/>
    </location>
</feature>
<dbReference type="GO" id="GO:0051287">
    <property type="term" value="F:NAD binding"/>
    <property type="evidence" value="ECO:0007669"/>
    <property type="project" value="InterPro"/>
</dbReference>
<keyword evidence="2" id="KW-1133">Transmembrane helix</keyword>
<dbReference type="GO" id="GO:0008465">
    <property type="term" value="F:hydroxypyruvate reductase (NADH) activity"/>
    <property type="evidence" value="ECO:0007669"/>
    <property type="project" value="TreeGrafter"/>
</dbReference>
<dbReference type="InterPro" id="IPR050223">
    <property type="entry name" value="D-isomer_2-hydroxyacid_DH"/>
</dbReference>
<dbReference type="PANTHER" id="PTHR10996">
    <property type="entry name" value="2-HYDROXYACID DEHYDROGENASE-RELATED"/>
    <property type="match status" value="1"/>
</dbReference>
<evidence type="ECO:0000313" key="4">
    <source>
        <dbReference type="EMBL" id="CAG2223043.1"/>
    </source>
</evidence>
<accession>A0A8S3SRP6</accession>
<protein>
    <submittedName>
        <fullName evidence="4">GRHPR</fullName>
        <ecNumber evidence="4">1.1.1.79</ecNumber>
        <ecNumber evidence="4">1.1.1.81</ecNumber>
    </submittedName>
</protein>
<dbReference type="Pfam" id="PF00389">
    <property type="entry name" value="2-Hacid_dh"/>
    <property type="match status" value="1"/>
</dbReference>
<comment type="caution">
    <text evidence="4">The sequence shown here is derived from an EMBL/GenBank/DDBJ whole genome shotgun (WGS) entry which is preliminary data.</text>
</comment>
<dbReference type="Proteomes" id="UP000683360">
    <property type="component" value="Unassembled WGS sequence"/>
</dbReference>
<evidence type="ECO:0000259" key="3">
    <source>
        <dbReference type="Pfam" id="PF00389"/>
    </source>
</evidence>
<dbReference type="InterPro" id="IPR006139">
    <property type="entry name" value="D-isomer_2_OHA_DH_cat_dom"/>
</dbReference>
<dbReference type="GO" id="GO:0030267">
    <property type="term" value="F:glyoxylate reductase (NADPH) activity"/>
    <property type="evidence" value="ECO:0007669"/>
    <property type="project" value="UniProtKB-EC"/>
</dbReference>
<sequence>MTKIKVFVTRRIPQPGLAILQQDCDVQFWDSDEAIPQEELLKKVQGVGALLCMLTDKIDDEVLEKAGENLRIVSTMSVGYEHIDLEACKRRGIAVTNTPNVSTDSVSELTVSLLLLVARRLYEVIDRRIFGLAVAIITGNVIVLVLSILVKAHVCKDNKKSMKTGAVLLFTATDFDILSYDPILSDVHKPVCLKLCSNIRSDCVQCGVTGSSRSDCAQCADTTSRSDCVQCGEKSDNESHIKPKWFRDRAAVFQDNLDVNKIDELSVRLGDIDPKNTNIVTINDIVENCNSIIKNAAECADMLIKTTSNVKKHGCKKYNHCKKIF</sequence>
<dbReference type="Gene3D" id="3.40.50.720">
    <property type="entry name" value="NAD(P)-binding Rossmann-like Domain"/>
    <property type="match status" value="1"/>
</dbReference>
<evidence type="ECO:0000256" key="1">
    <source>
        <dbReference type="ARBA" id="ARBA00023002"/>
    </source>
</evidence>
<feature type="domain" description="D-isomer specific 2-hydroxyacid dehydrogenase catalytic" evidence="3">
    <location>
        <begin position="6"/>
        <end position="219"/>
    </location>
</feature>
<name>A0A8S3SRP6_MYTED</name>
<dbReference type="OrthoDB" id="298012at2759"/>
<proteinExistence type="predicted"/>
<dbReference type="EC" id="1.1.1.81" evidence="4"/>
<dbReference type="GO" id="GO:0005829">
    <property type="term" value="C:cytosol"/>
    <property type="evidence" value="ECO:0007669"/>
    <property type="project" value="TreeGrafter"/>
</dbReference>
<dbReference type="EC" id="1.1.1.79" evidence="4"/>
<dbReference type="AlphaFoldDB" id="A0A8S3SRP6"/>
<evidence type="ECO:0000313" key="5">
    <source>
        <dbReference type="Proteomes" id="UP000683360"/>
    </source>
</evidence>
<keyword evidence="1 4" id="KW-0560">Oxidoreductase</keyword>
<keyword evidence="2" id="KW-0812">Transmembrane</keyword>
<organism evidence="4 5">
    <name type="scientific">Mytilus edulis</name>
    <name type="common">Blue mussel</name>
    <dbReference type="NCBI Taxonomy" id="6550"/>
    <lineage>
        <taxon>Eukaryota</taxon>
        <taxon>Metazoa</taxon>
        <taxon>Spiralia</taxon>
        <taxon>Lophotrochozoa</taxon>
        <taxon>Mollusca</taxon>
        <taxon>Bivalvia</taxon>
        <taxon>Autobranchia</taxon>
        <taxon>Pteriomorphia</taxon>
        <taxon>Mytilida</taxon>
        <taxon>Mytiloidea</taxon>
        <taxon>Mytilidae</taxon>
        <taxon>Mytilinae</taxon>
        <taxon>Mytilus</taxon>
    </lineage>
</organism>